<name>A0ABV6R629_9MICO</name>
<dbReference type="Pfam" id="PF18950">
    <property type="entry name" value="DUF5694"/>
    <property type="match status" value="1"/>
</dbReference>
<organism evidence="1 2">
    <name type="scientific">Brachybacterium hainanense</name>
    <dbReference type="NCBI Taxonomy" id="1541174"/>
    <lineage>
        <taxon>Bacteria</taxon>
        <taxon>Bacillati</taxon>
        <taxon>Actinomycetota</taxon>
        <taxon>Actinomycetes</taxon>
        <taxon>Micrococcales</taxon>
        <taxon>Dermabacteraceae</taxon>
        <taxon>Brachybacterium</taxon>
    </lineage>
</organism>
<evidence type="ECO:0000313" key="1">
    <source>
        <dbReference type="EMBL" id="MFC0672438.1"/>
    </source>
</evidence>
<comment type="caution">
    <text evidence="1">The sequence shown here is derived from an EMBL/GenBank/DDBJ whole genome shotgun (WGS) entry which is preliminary data.</text>
</comment>
<dbReference type="RefSeq" id="WP_376977230.1">
    <property type="nucleotide sequence ID" value="NZ_JBHLSV010000001.1"/>
</dbReference>
<keyword evidence="2" id="KW-1185">Reference proteome</keyword>
<proteinExistence type="predicted"/>
<protein>
    <submittedName>
        <fullName evidence="1">DUF5694 domain-containing protein</fullName>
    </submittedName>
</protein>
<sequence length="313" mass="33211">MSQRTTLLILGAVHLRTGSDREPDRALDPVIERIARWRPDALCIEVQAGPVGTAHHGLGAPFTTQDPIERCAAVTTGPAASLAPTWWGLQQIGADLQRPLADRIFAWCAAREPYTALLLCQGDPRAVPGLPAAVVGALEALRDRGSEAWRVAGSAASRCGLDRLHQIDQHVQSQAFARVDPAALPDMFAAAAPAAEASGVSAEIAARRTAALAAGDLWPLWSWMNEPGTQRRLDALESGTWRDLPGHEIPAAAHLGAWRARNLHIAAHLRGVIGAHPGGRVLLVIGSSHVLPLQQALQRGQEEIEIAPASALG</sequence>
<gene>
    <name evidence="1" type="ORF">ACFFF6_00555</name>
</gene>
<dbReference type="Proteomes" id="UP001589793">
    <property type="component" value="Unassembled WGS sequence"/>
</dbReference>
<dbReference type="InterPro" id="IPR043749">
    <property type="entry name" value="DUF5694"/>
</dbReference>
<dbReference type="EMBL" id="JBHLSV010000001">
    <property type="protein sequence ID" value="MFC0672438.1"/>
    <property type="molecule type" value="Genomic_DNA"/>
</dbReference>
<accession>A0ABV6R629</accession>
<reference evidence="1 2" key="1">
    <citation type="submission" date="2024-09" db="EMBL/GenBank/DDBJ databases">
        <authorList>
            <person name="Sun Q."/>
            <person name="Mori K."/>
        </authorList>
    </citation>
    <scope>NUCLEOTIDE SEQUENCE [LARGE SCALE GENOMIC DNA]</scope>
    <source>
        <strain evidence="1 2">CICC 10874</strain>
    </source>
</reference>
<evidence type="ECO:0000313" key="2">
    <source>
        <dbReference type="Proteomes" id="UP001589793"/>
    </source>
</evidence>